<dbReference type="EMBL" id="KK120249">
    <property type="protein sequence ID" value="KFM77868.1"/>
    <property type="molecule type" value="Genomic_DNA"/>
</dbReference>
<organism evidence="3 4">
    <name type="scientific">Stegodyphus mimosarum</name>
    <name type="common">African social velvet spider</name>
    <dbReference type="NCBI Taxonomy" id="407821"/>
    <lineage>
        <taxon>Eukaryota</taxon>
        <taxon>Metazoa</taxon>
        <taxon>Ecdysozoa</taxon>
        <taxon>Arthropoda</taxon>
        <taxon>Chelicerata</taxon>
        <taxon>Arachnida</taxon>
        <taxon>Araneae</taxon>
        <taxon>Araneomorphae</taxon>
        <taxon>Entelegynae</taxon>
        <taxon>Eresoidea</taxon>
        <taxon>Eresidae</taxon>
        <taxon>Stegodyphus</taxon>
    </lineage>
</organism>
<accession>A0A087UKH9</accession>
<feature type="domain" description="Transposable element P transposase-like GTP-binding insertion" evidence="2">
    <location>
        <begin position="132"/>
        <end position="240"/>
    </location>
</feature>
<dbReference type="Pfam" id="PF21788">
    <property type="entry name" value="TNP-like_GBD"/>
    <property type="match status" value="1"/>
</dbReference>
<feature type="non-terminal residue" evidence="3">
    <location>
        <position position="333"/>
    </location>
</feature>
<evidence type="ECO:0000313" key="4">
    <source>
        <dbReference type="Proteomes" id="UP000054359"/>
    </source>
</evidence>
<reference evidence="3 4" key="1">
    <citation type="submission" date="2013-11" db="EMBL/GenBank/DDBJ databases">
        <title>Genome sequencing of Stegodyphus mimosarum.</title>
        <authorList>
            <person name="Bechsgaard J."/>
        </authorList>
    </citation>
    <scope>NUCLEOTIDE SEQUENCE [LARGE SCALE GENOMIC DNA]</scope>
</reference>
<feature type="domain" description="Transposable element P transposase-like RNase H" evidence="1">
    <location>
        <begin position="2"/>
        <end position="106"/>
    </location>
</feature>
<keyword evidence="4" id="KW-1185">Reference proteome</keyword>
<dbReference type="Pfam" id="PF21787">
    <property type="entry name" value="TNP-like_RNaseH_N"/>
    <property type="match status" value="1"/>
</dbReference>
<dbReference type="OrthoDB" id="6437035at2759"/>
<evidence type="ECO:0000259" key="1">
    <source>
        <dbReference type="Pfam" id="PF21787"/>
    </source>
</evidence>
<name>A0A087UKH9_STEMI</name>
<dbReference type="InterPro" id="IPR048365">
    <property type="entry name" value="TNP-like_RNaseH_N"/>
</dbReference>
<proteinExistence type="predicted"/>
<evidence type="ECO:0000313" key="3">
    <source>
        <dbReference type="EMBL" id="KFM77868.1"/>
    </source>
</evidence>
<protein>
    <submittedName>
        <fullName evidence="3">Transposable element P transposase</fullName>
    </submittedName>
</protein>
<dbReference type="InterPro" id="IPR048366">
    <property type="entry name" value="TNP-like_GBD"/>
</dbReference>
<evidence type="ECO:0000259" key="2">
    <source>
        <dbReference type="Pfam" id="PF21788"/>
    </source>
</evidence>
<gene>
    <name evidence="3" type="ORF">X975_15577</name>
</gene>
<dbReference type="STRING" id="407821.A0A087UKH9"/>
<dbReference type="Proteomes" id="UP000054359">
    <property type="component" value="Unassembled WGS sequence"/>
</dbReference>
<dbReference type="AlphaFoldDB" id="A0A087UKH9"/>
<sequence length="333" mass="38571">MMKTATEGKEDFQCLVVLSFDEMKIKTTYEYDTKHDQIIGPYSQMQMLLARGLFNNWKQPLFVDFDRRMTNAILFSVISKLHQIGYKVVAVVSDMSGSNHTLWKTLQINENKSWCMHPISSENIYFLADVPHLLKLICNWLLDTGFVLSDNSIISKTPLLELLKINAGEYEICCKLTETHILCKKSQRQNVSLASQLFSETTAVALERYKPGSDPKLCCDLAHFIKEVNNWFHIFNSYTPEIFGFPCKSAYGKYITTQDAAIDKFCKTVKNMRCIGKKSLQVFQKGVLISSTSLKSLLHYVKEKYNRSYILTSFKSRRSRKFIFAFKEQRRTR</sequence>